<feature type="region of interest" description="Disordered" evidence="1">
    <location>
        <begin position="962"/>
        <end position="987"/>
    </location>
</feature>
<dbReference type="Pfam" id="PF24529">
    <property type="entry name" value="CFAP47"/>
    <property type="match status" value="1"/>
</dbReference>
<keyword evidence="3" id="KW-0282">Flagellum</keyword>
<reference evidence="3 4" key="1">
    <citation type="submission" date="2024-02" db="EMBL/GenBank/DDBJ databases">
        <authorList>
            <person name="Chen Y."/>
            <person name="Shah S."/>
            <person name="Dougan E. K."/>
            <person name="Thang M."/>
            <person name="Chan C."/>
        </authorList>
    </citation>
    <scope>NUCLEOTIDE SEQUENCE [LARGE SCALE GENOMIC DNA]</scope>
</reference>
<dbReference type="Pfam" id="PF00307">
    <property type="entry name" value="CH"/>
    <property type="match status" value="1"/>
</dbReference>
<dbReference type="PANTHER" id="PTHR45912:SF3">
    <property type="entry name" value="CILIA- AND FLAGELLA-ASSOCIATED PROTEIN 47"/>
    <property type="match status" value="1"/>
</dbReference>
<dbReference type="Pfam" id="PF26579">
    <property type="entry name" value="Ig_CFAP47"/>
    <property type="match status" value="1"/>
</dbReference>
<dbReference type="SMART" id="SM00033">
    <property type="entry name" value="CH"/>
    <property type="match status" value="1"/>
</dbReference>
<dbReference type="InterPro" id="IPR056343">
    <property type="entry name" value="CFAP47_dom"/>
</dbReference>
<accession>A0ABP0JPU8</accession>
<feature type="domain" description="Calponin-homology (CH)" evidence="2">
    <location>
        <begin position="1131"/>
        <end position="1243"/>
    </location>
</feature>
<dbReference type="InterPro" id="IPR001715">
    <property type="entry name" value="CH_dom"/>
</dbReference>
<keyword evidence="3" id="KW-0966">Cell projection</keyword>
<organism evidence="3 4">
    <name type="scientific">Durusdinium trenchii</name>
    <dbReference type="NCBI Taxonomy" id="1381693"/>
    <lineage>
        <taxon>Eukaryota</taxon>
        <taxon>Sar</taxon>
        <taxon>Alveolata</taxon>
        <taxon>Dinophyceae</taxon>
        <taxon>Suessiales</taxon>
        <taxon>Symbiodiniaceae</taxon>
        <taxon>Durusdinium</taxon>
    </lineage>
</organism>
<dbReference type="Proteomes" id="UP001642464">
    <property type="component" value="Unassembled WGS sequence"/>
</dbReference>
<proteinExistence type="predicted"/>
<keyword evidence="3" id="KW-0969">Cilium</keyword>
<dbReference type="InterPro" id="IPR036872">
    <property type="entry name" value="CH_dom_sf"/>
</dbReference>
<feature type="region of interest" description="Disordered" evidence="1">
    <location>
        <begin position="1538"/>
        <end position="1566"/>
    </location>
</feature>
<evidence type="ECO:0000313" key="4">
    <source>
        <dbReference type="Proteomes" id="UP001642464"/>
    </source>
</evidence>
<protein>
    <submittedName>
        <fullName evidence="3">Cilia- and flagella-associated protein 47</fullName>
    </submittedName>
</protein>
<sequence length="2615" mass="288925">MLKAFGSSGETFEVPSSGRRITSLISLLADLSDLATWEGVGGDSYSRTFPGAHGGLKEGLDVARNLDRADELRPYRDLQPDRLKLYGHAQWDPSPYLSDQLWMAYVEPYSIRWAEDQRTGNAPNLTKEDRTAISQLARIWDINGLLLIRPADQDVDVSTSMRFFNAFKNETTDRMIGDRRSRNYVEARLPGVSSCLPSAQCLLDLEVRLPSQRLSLNVTDRKDFYHQLMVTKSRAETNGLYPFISLEDVKGTKAFERWCLSNRGQRAYDRLKEGDYLGERPKRKKPAHKMPPAFQACFASIPQGDHLGVEIATESHRNYLISKGLLQEEEELRSGHPYLGQKVASGLVIDDFFSISVEDAANGRWPDERSEWIDTAQKAYADAGLEGSPLKDLVDEEKGKIIGAEVDSSSLTRSLGLVLVAAPVRKRLALAYISLELAAKDTTSDALHACLIGGWVSAAMKKASYARMLSRSEAILKNIDEMYEEGLDETQGNQDDVDPERPVAFRFHFLDICGGAGKVAAAVEKYGWVVGPVIDLDRSRHFDCGALRVIAWLFHLIESGKLDSFMIAPPCTTFSPAQHPASRGYDRPRGYDPLDPKTLQGTTIALRALSLMMMAATCAELLQFSKVSNLARKGANWVRLVLLLLQNLPLWSLSKDSWRFAHVNYKHYPFSTQKADFSRKEFDSTRGYPGEGPTAGGSRVQLIRCLASVLPFGFPALVGLLGAFAALVGIFGAYISLAAFGLTSALPRKAANSLDHLRTKKGLDLGSLRAGGASWLLMTSDNPDMTRRRGRWINAKVMEVYVQEAWAVQFLPQLPKSIKEGIMEGAGLFPWALELAEIWKRAAVPESAWPILYQKAARDLEQQEMGRQHLEKEEAGDGGAAFAQCGRVHPSKDAEEKKCDQLDELTFNSECPVRRSSFSRKAAHPSNILKNQLDHFPQDLVNSNGRHLYEMIEFLSGKSVPNKAAAPPPQRMDNTGSSFRGNDRGAKQKSREMQKILQLMQQYEVLLNFLKQHGALLSSVRPEHFLSHEYYLQYQQSLNVGITRRQVDKIFFPKSMEAWLTSLLQTVKIFLLNRVTHKAFKTLPGMSAEVDQPVGAPVGVDDMDLEVEKKNSPELQGALDQKFLADSNVYSISECILLRWLNFHFARANRDRYSPRKVCCFDSDLEDSIVLAVVIQSHVPHCQAVQNMRPQCSNLDHHEENAMHILAALSEIGLQFPIQVSDIASPQAKDMLLFVMFLFQNLPHYVPKTTIIFSTMLGVNMTKNIELTNPSKKAISYGVQLVGSGHNSGSDFAIKDEIVKLEPRQTVSFPVEFHSRFSRIVDEKIIFTSRREGNVNAAAMVFKLRSRCTGRKPRKTIQVSAVLYEVGTVDVELENPFNEDAEFSVALRESTCCDAEKHPVASKRSEGMEAFYLSVTRCRVKAGGTGKITVSFLPFEAPAHFTALLGVFDSKAGEYYYELFGTSSPPLPLENYKMQVKAEASGTKDIILPLRNMQVERARSWLESRGAGPRPLPPDYIVYDVKVSSPYYTAPKQVVVHNGQAVNREGKGDGKGASRSGTNGALEKGDRRSSAVAKAIGLPQQVAKLVVEFWPKEPGVYPCTVTLTSDIDIRIYQFEGTGTAPNTHCSLTFTTQARKAITQEIPIVNPTDREWAIKPTFSQIGHEFDGPREFIAKKKGATGQATVTTYPLTFKPDWVCDVKAQLVLYNVGTNETYEYDLHGVAEEPLAEEHVVVKCEAREKTSHVFQVKNHSNLTAAFEVESDLVHISGPSSIQVDGRGTGDYELTFQPLQAGQVTGCIIFRDTHTGHFTWYTVELMTLPPKPQQHLTLTCVVRQAVAVDIQLVNPLDDVVVFEVALTGDGLLGEAEFVLAPKETATYELVFSPLLPARSKGTAVFFNEIVGEFWYDLSLLAEAAPAEEIAPLECELGRTAQTVVHIDNPTGQEVVLKHRSTNKINFKVLNNRVVLPPLESTDITIEYSPSSLGVTEEAQIVFEHPLVGQWVYKAQGLGLPPLEARHVTVAAQVNRTVSSTIQFKNPFLETITIFIVLESKSEKGVFNLLSKKAKVQIGPLATTQIPFSFCPPTMTQHTAEIALSVMKPNLSWSYRIQGVAEAPADPTLHTFMVQAREALQTTYALTLIGLDTTPGDTHGDQLSCQLEVPPQHQAMVSKCFDISLDSDATAARASSQASRTRGKSDGQVFLKVNFSPLRPFIALCNLVITRASGGRWRFDLKLEATEPEVDDVISIQSPLNKPASVAFRLNNHTSVYSEFEAFFDAESAYEFTVCVTPIAMSCVRRAPGTLLFTALPMPLARKRSGNNSRCDDGGPTAGARKTSVIRSREVPEEGKQCEGEAALEVAAAAATDLSTYWSNSVRPYALRGSPFLRRPVFASLWRLTLRLKPRESSQGTQDTRVSARLKASQARRFLEIQLSGDAQHLLLSGSAWCTATNPEPKFSQVVVPPVPLAPEEMEAAVRRFKAMERRPRLSVVKAEAAESAAKGVVASLSLTLDSEDGTADELAGLYGRKTPAAKTPLDANACGDLGPVLSKALRLAVQNAGMNLAFCSIEVEMSAVPVGAEIELLARAEKAGEAEVVLVTGWLAGKDVLRFRAEFKSESESE</sequence>
<dbReference type="PANTHER" id="PTHR45912">
    <property type="entry name" value="CILIA- AND FLAGELLA-ASSOCIATED PROTEIN 47"/>
    <property type="match status" value="1"/>
</dbReference>
<dbReference type="CDD" id="cd21218">
    <property type="entry name" value="CH_PLS_FIM_rpt2"/>
    <property type="match status" value="1"/>
</dbReference>
<dbReference type="SUPFAM" id="SSF47576">
    <property type="entry name" value="Calponin-homology domain, CH-domain"/>
    <property type="match status" value="1"/>
</dbReference>
<evidence type="ECO:0000259" key="2">
    <source>
        <dbReference type="PROSITE" id="PS50021"/>
    </source>
</evidence>
<dbReference type="InterPro" id="IPR058952">
    <property type="entry name" value="Ig_CFAP47"/>
</dbReference>
<dbReference type="EMBL" id="CAXAMM010008080">
    <property type="protein sequence ID" value="CAK9016266.1"/>
    <property type="molecule type" value="Genomic_DNA"/>
</dbReference>
<comment type="caution">
    <text evidence="3">The sequence shown here is derived from an EMBL/GenBank/DDBJ whole genome shotgun (WGS) entry which is preliminary data.</text>
</comment>
<keyword evidence="4" id="KW-1185">Reference proteome</keyword>
<gene>
    <name evidence="3" type="ORF">SCF082_LOCUS13107</name>
</gene>
<evidence type="ECO:0000256" key="1">
    <source>
        <dbReference type="SAM" id="MobiDB-lite"/>
    </source>
</evidence>
<dbReference type="PROSITE" id="PS50021">
    <property type="entry name" value="CH"/>
    <property type="match status" value="1"/>
</dbReference>
<name>A0ABP0JPU8_9DINO</name>
<evidence type="ECO:0000313" key="3">
    <source>
        <dbReference type="EMBL" id="CAK9016266.1"/>
    </source>
</evidence>
<dbReference type="Gene3D" id="1.10.418.10">
    <property type="entry name" value="Calponin-like domain"/>
    <property type="match status" value="1"/>
</dbReference>